<keyword evidence="1" id="KW-1133">Transmembrane helix</keyword>
<feature type="transmembrane region" description="Helical" evidence="1">
    <location>
        <begin position="120"/>
        <end position="143"/>
    </location>
</feature>
<feature type="transmembrane region" description="Helical" evidence="1">
    <location>
        <begin position="279"/>
        <end position="306"/>
    </location>
</feature>
<comment type="caution">
    <text evidence="2">The sequence shown here is derived from an EMBL/GenBank/DDBJ whole genome shotgun (WGS) entry which is preliminary data.</text>
</comment>
<evidence type="ECO:0000313" key="3">
    <source>
        <dbReference type="Proteomes" id="UP000247540"/>
    </source>
</evidence>
<organism evidence="2 3">
    <name type="scientific">Xylophilus ampelinus</name>
    <dbReference type="NCBI Taxonomy" id="54067"/>
    <lineage>
        <taxon>Bacteria</taxon>
        <taxon>Pseudomonadati</taxon>
        <taxon>Pseudomonadota</taxon>
        <taxon>Betaproteobacteria</taxon>
        <taxon>Burkholderiales</taxon>
        <taxon>Xylophilus</taxon>
    </lineage>
</organism>
<name>A0A318SCM7_9BURK</name>
<dbReference type="EMBL" id="QJTC01000026">
    <property type="protein sequence ID" value="PYE74323.1"/>
    <property type="molecule type" value="Genomic_DNA"/>
</dbReference>
<feature type="transmembrane region" description="Helical" evidence="1">
    <location>
        <begin position="87"/>
        <end position="108"/>
    </location>
</feature>
<dbReference type="RefSeq" id="WP_233504535.1">
    <property type="nucleotide sequence ID" value="NZ_JAMOFZ010000001.1"/>
</dbReference>
<proteinExistence type="predicted"/>
<dbReference type="InterPro" id="IPR021296">
    <property type="entry name" value="DUF2868"/>
</dbReference>
<feature type="transmembrane region" description="Helical" evidence="1">
    <location>
        <begin position="190"/>
        <end position="216"/>
    </location>
</feature>
<evidence type="ECO:0000256" key="1">
    <source>
        <dbReference type="SAM" id="Phobius"/>
    </source>
</evidence>
<dbReference type="Proteomes" id="UP000247540">
    <property type="component" value="Unassembled WGS sequence"/>
</dbReference>
<gene>
    <name evidence="2" type="ORF">DFQ15_12642</name>
</gene>
<accession>A0A318SCM7</accession>
<protein>
    <submittedName>
        <fullName evidence="2">Uncharacterized protein DUF2868</fullName>
    </submittedName>
</protein>
<keyword evidence="3" id="KW-1185">Reference proteome</keyword>
<dbReference type="Pfam" id="PF11067">
    <property type="entry name" value="DUF2868"/>
    <property type="match status" value="1"/>
</dbReference>
<evidence type="ECO:0000313" key="2">
    <source>
        <dbReference type="EMBL" id="PYE74323.1"/>
    </source>
</evidence>
<keyword evidence="1" id="KW-0472">Membrane</keyword>
<keyword evidence="1" id="KW-0812">Transmembrane</keyword>
<reference evidence="2 3" key="1">
    <citation type="submission" date="2018-06" db="EMBL/GenBank/DDBJ databases">
        <title>Genomic Encyclopedia of Type Strains, Phase III (KMG-III): the genomes of soil and plant-associated and newly described type strains.</title>
        <authorList>
            <person name="Whitman W."/>
        </authorList>
    </citation>
    <scope>NUCLEOTIDE SEQUENCE [LARGE SCALE GENOMIC DNA]</scope>
    <source>
        <strain evidence="2 3">CECT 7646</strain>
    </source>
</reference>
<dbReference type="AlphaFoldDB" id="A0A318SCM7"/>
<sequence length="488" mass="51322">MGARSMQAAADSVRTAPAGSATARPSLQAALLTEAMRCAELAGPLDDADVLRTARAAAPDGPGRLQVRARLLAERLGLPPLIDRARAWSSVLLLAIAALVLVAGLGLADRVLGGGGNRQINVMAALAGLLGLHALTLLAWVGSVLFAPGAFRLSLGGLWLLLTARVAGGRQGQGPLLLQAAWQSLARARLLPWALGLASHAVWTLAFAVALAWLLFALAFHRYTLAWETTILSPGFFVRSVQALGWLPSQLGFPMPDAATVLAATSAPPATDPAGQRTWALWLTGCLVVYGLLPRLLLVTLCTAVWRARRGGLQPDLSDPYYRQVLARFDALAPSRVVEADPGRPVQAAPQALPPAEVADLLLVVGFELPPEAPWPPAGLPRGAEALAVDGSVAQRNALLDRLALLRPRRVLVACDASASPDRGTERFLRAVAGHCGALQLWLVPPADTDPARSAAAAGRWQAWLRDCGLMQIAAHGGTLAEVLERTQ</sequence>